<dbReference type="OrthoDB" id="27105at10239"/>
<dbReference type="Proteomes" id="UP000031804">
    <property type="component" value="Segment"/>
</dbReference>
<reference evidence="1 2" key="1">
    <citation type="submission" date="2014-12" db="EMBL/GenBank/DDBJ databases">
        <title>Complete genome sequences of three Vibrio cholerae specific bacteriophages.</title>
        <authorList>
            <person name="Bhandare S.G."/>
            <person name="Warry A."/>
            <person name="Emes R.D."/>
            <person name="Hooton S.P.T."/>
            <person name="Barrow P.A."/>
            <person name="Atterbury R.J."/>
        </authorList>
    </citation>
    <scope>NUCLEOTIDE SEQUENCE [LARGE SCALE GENOMIC DNA]</scope>
</reference>
<sequence>MEDKKEAPFSEEEALIMHLLAEAWNAFCKIESTHPCHTKDFADGIHKCQDILIHKMVQREYPGTFPTYKKNEK</sequence>
<accession>A0A0B5H8Z0</accession>
<proteinExistence type="predicted"/>
<dbReference type="GO" id="GO:0016874">
    <property type="term" value="F:ligase activity"/>
    <property type="evidence" value="ECO:0007669"/>
    <property type="project" value="UniProtKB-KW"/>
</dbReference>
<evidence type="ECO:0000313" key="2">
    <source>
        <dbReference type="Proteomes" id="UP000031804"/>
    </source>
</evidence>
<gene>
    <name evidence="1" type="ORF">SBVP3_00106</name>
</gene>
<evidence type="ECO:0000313" key="1">
    <source>
        <dbReference type="EMBL" id="AJF40873.1"/>
    </source>
</evidence>
<dbReference type="EMBL" id="KP280063">
    <property type="protein sequence ID" value="AJF40873.1"/>
    <property type="molecule type" value="Genomic_DNA"/>
</dbReference>
<keyword evidence="1" id="KW-0436">Ligase</keyword>
<dbReference type="KEGG" id="vg:26634084"/>
<dbReference type="RefSeq" id="YP_009207571.1">
    <property type="nucleotide sequence ID" value="NC_028895.1"/>
</dbReference>
<dbReference type="GeneID" id="26634084"/>
<name>A0A0B5H8Z0_9CAUD</name>
<protein>
    <submittedName>
        <fullName evidence="1">NAD-dependent DNA ligase subunit A</fullName>
    </submittedName>
</protein>
<organism evidence="1 2">
    <name type="scientific">Vibrio phage phi 3</name>
    <dbReference type="NCBI Taxonomy" id="1589298"/>
    <lineage>
        <taxon>Viruses</taxon>
        <taxon>Duplodnaviria</taxon>
        <taxon>Heunggongvirae</taxon>
        <taxon>Uroviricota</taxon>
        <taxon>Caudoviricetes</taxon>
        <taxon>Demerecviridae</taxon>
        <taxon>Ermolyevavirinae</taxon>
        <taxon>Jesfedecavirus</taxon>
        <taxon>Jesfedecavirus phi3</taxon>
    </lineage>
</organism>
<keyword evidence="2" id="KW-1185">Reference proteome</keyword>